<comment type="caution">
    <text evidence="8">The sequence shown here is derived from an EMBL/GenBank/DDBJ whole genome shotgun (WGS) entry which is preliminary data.</text>
</comment>
<evidence type="ECO:0000256" key="2">
    <source>
        <dbReference type="ARBA" id="ARBA00022741"/>
    </source>
</evidence>
<dbReference type="Proteomes" id="UP000076580">
    <property type="component" value="Chromosome 01"/>
</dbReference>
<keyword evidence="9" id="KW-1185">Reference proteome</keyword>
<dbReference type="InterPro" id="IPR027417">
    <property type="entry name" value="P-loop_NTPase"/>
</dbReference>
<dbReference type="Gene3D" id="3.40.50.300">
    <property type="entry name" value="P-loop containing nucleotide triphosphate hydrolases"/>
    <property type="match status" value="2"/>
</dbReference>
<feature type="domain" description="DNA2/NAM7 helicase-like C-terminal" evidence="7">
    <location>
        <begin position="559"/>
        <end position="761"/>
    </location>
</feature>
<evidence type="ECO:0000259" key="7">
    <source>
        <dbReference type="Pfam" id="PF13087"/>
    </source>
</evidence>
<evidence type="ECO:0000256" key="1">
    <source>
        <dbReference type="ARBA" id="ARBA00007913"/>
    </source>
</evidence>
<sequence>MEAGSGVRIRTLPDQTVTPLIVFPDKDEFAWRHEQATRIEMHNEDEAIKALNALKHPFEAWPVSPIPGLKNSFSTSWLFLVRLPEGNGNVIFPSVTDRFAVDMMSTIQRDAGIFSLVHLPAARITNPFENIEGLLDPYVKECAAFKVEVPRSWKNKDGQNMELDLMAHFQTVSSMEEIRSIAIRERGCQVINIRWDTCQLTFEAELAALYHLVAEHRLDEQRPADASLRAFEMILDFNSCRWPHWIDLFREFPHLKNPSYVIHGTPKVLVAKFKSLDGHHRAALEGLKEVKNGLYFVNGCPGAGKTEWNMILSALIQSKKAPRCKRPAPILFLVDINKTVDDAANRYQRLCRESGLSLKIIRMHSWPYEMRHSEKLNESHSKQDEENDELDFTKKFMTTACLATYCPSSRDQDTAPTLDEAAWEHYEKQKAGRFEHLERLLRRVDEGDAFSTADWRVLCGQVSSLYRDVLSQADFIATTPAASYGGLNKFFHPKLIFMDEAPHARELTTLIAIAYYNPLLWIFTGDVKQTRPFVKSMPRQRAQCVGSKFNPYSEQLRLSTMARASAAGALNCRLLVNKRAFGNLERLPSRMFYGEQMISGYDEASRFPASTRHLQGYLQSLDRMGGVGELDDNRVVVRLHASKERGLHSSFWNPAHHKWLLEQAQRLLRDENFRSTTGSAGTMMIEAPYSAAVRQYKSEVETWPAEWQDRVEVLTVDRAQGNQADVVFLDMVRTTKPGFMEDPQRLNVAITRARQAEIIVLHQRMTMKYVRGPIRVKTMYLSQILDDAVKNRRFISI</sequence>
<dbReference type="GO" id="GO:0005524">
    <property type="term" value="F:ATP binding"/>
    <property type="evidence" value="ECO:0007669"/>
    <property type="project" value="UniProtKB-KW"/>
</dbReference>
<evidence type="ECO:0000259" key="6">
    <source>
        <dbReference type="Pfam" id="PF13086"/>
    </source>
</evidence>
<name>A0A151GS59_DRECN</name>
<dbReference type="EMBL" id="LAYC01000001">
    <property type="protein sequence ID" value="KYK59908.1"/>
    <property type="molecule type" value="Genomic_DNA"/>
</dbReference>
<dbReference type="SUPFAM" id="SSF52540">
    <property type="entry name" value="P-loop containing nucleoside triphosphate hydrolases"/>
    <property type="match status" value="1"/>
</dbReference>
<reference evidence="8 9" key="1">
    <citation type="journal article" date="2016" name="Sci. Rep.">
        <title>Insights into Adaptations to a Near-Obligate Nematode Endoparasitic Lifestyle from the Finished Genome of Drechmeria coniospora.</title>
        <authorList>
            <person name="Zhang L."/>
            <person name="Zhou Z."/>
            <person name="Guo Q."/>
            <person name="Fokkens L."/>
            <person name="Miskei M."/>
            <person name="Pocsi I."/>
            <person name="Zhang W."/>
            <person name="Chen M."/>
            <person name="Wang L."/>
            <person name="Sun Y."/>
            <person name="Donzelli B.G."/>
            <person name="Gibson D.M."/>
            <person name="Nelson D.R."/>
            <person name="Luo J.G."/>
            <person name="Rep M."/>
            <person name="Liu H."/>
            <person name="Yang S."/>
            <person name="Wang J."/>
            <person name="Krasnoff S.B."/>
            <person name="Xu Y."/>
            <person name="Molnar I."/>
            <person name="Lin M."/>
        </authorList>
    </citation>
    <scope>NUCLEOTIDE SEQUENCE [LARGE SCALE GENOMIC DNA]</scope>
    <source>
        <strain evidence="8 9">ARSEF 6962</strain>
    </source>
</reference>
<dbReference type="InterPro" id="IPR041679">
    <property type="entry name" value="DNA2/NAM7-like_C"/>
</dbReference>
<keyword evidence="2" id="KW-0547">Nucleotide-binding</keyword>
<dbReference type="Pfam" id="PF13086">
    <property type="entry name" value="AAA_11"/>
    <property type="match status" value="1"/>
</dbReference>
<dbReference type="PANTHER" id="PTHR43788">
    <property type="entry name" value="DNA2/NAM7 HELICASE FAMILY MEMBER"/>
    <property type="match status" value="1"/>
</dbReference>
<feature type="domain" description="DNA2/NAM7 helicase helicase" evidence="6">
    <location>
        <begin position="291"/>
        <end position="536"/>
    </location>
</feature>
<dbReference type="Pfam" id="PF13087">
    <property type="entry name" value="AAA_12"/>
    <property type="match status" value="1"/>
</dbReference>
<organism evidence="8 9">
    <name type="scientific">Drechmeria coniospora</name>
    <name type="common">Nematophagous fungus</name>
    <name type="synonym">Meria coniospora</name>
    <dbReference type="NCBI Taxonomy" id="98403"/>
    <lineage>
        <taxon>Eukaryota</taxon>
        <taxon>Fungi</taxon>
        <taxon>Dikarya</taxon>
        <taxon>Ascomycota</taxon>
        <taxon>Pezizomycotina</taxon>
        <taxon>Sordariomycetes</taxon>
        <taxon>Hypocreomycetidae</taxon>
        <taxon>Hypocreales</taxon>
        <taxon>Ophiocordycipitaceae</taxon>
        <taxon>Drechmeria</taxon>
    </lineage>
</organism>
<proteinExistence type="inferred from homology"/>
<dbReference type="PANTHER" id="PTHR43788:SF16">
    <property type="entry name" value="HELICASE WITH ZINC FINGER 2"/>
    <property type="match status" value="1"/>
</dbReference>
<gene>
    <name evidence="8" type="ORF">DCS_01042</name>
</gene>
<dbReference type="AlphaFoldDB" id="A0A151GS59"/>
<keyword evidence="4" id="KW-0347">Helicase</keyword>
<dbReference type="RefSeq" id="XP_040659260.1">
    <property type="nucleotide sequence ID" value="XM_040798377.1"/>
</dbReference>
<dbReference type="GO" id="GO:0016787">
    <property type="term" value="F:hydrolase activity"/>
    <property type="evidence" value="ECO:0007669"/>
    <property type="project" value="UniProtKB-KW"/>
</dbReference>
<evidence type="ECO:0000256" key="3">
    <source>
        <dbReference type="ARBA" id="ARBA00022801"/>
    </source>
</evidence>
<keyword evidence="5" id="KW-0067">ATP-binding</keyword>
<protein>
    <submittedName>
        <fullName evidence="8">Nonsense-mediated mRNA decay protein 1</fullName>
    </submittedName>
</protein>
<keyword evidence="3" id="KW-0378">Hydrolase</keyword>
<dbReference type="InterPro" id="IPR041677">
    <property type="entry name" value="DNA2/NAM7_AAA_11"/>
</dbReference>
<dbReference type="InterPro" id="IPR050534">
    <property type="entry name" value="Coronavir_polyprotein_1ab"/>
</dbReference>
<dbReference type="STRING" id="98403.A0A151GS59"/>
<dbReference type="InParanoid" id="A0A151GS59"/>
<dbReference type="GO" id="GO:0043139">
    <property type="term" value="F:5'-3' DNA helicase activity"/>
    <property type="evidence" value="ECO:0007669"/>
    <property type="project" value="TreeGrafter"/>
</dbReference>
<accession>A0A151GS59</accession>
<evidence type="ECO:0000256" key="4">
    <source>
        <dbReference type="ARBA" id="ARBA00022806"/>
    </source>
</evidence>
<evidence type="ECO:0000256" key="5">
    <source>
        <dbReference type="ARBA" id="ARBA00022840"/>
    </source>
</evidence>
<dbReference type="GeneID" id="63713685"/>
<comment type="similarity">
    <text evidence="1">Belongs to the DNA2/NAM7 helicase family.</text>
</comment>
<evidence type="ECO:0000313" key="9">
    <source>
        <dbReference type="Proteomes" id="UP000076580"/>
    </source>
</evidence>
<evidence type="ECO:0000313" key="8">
    <source>
        <dbReference type="EMBL" id="KYK59908.1"/>
    </source>
</evidence>